<dbReference type="InterPro" id="IPR006037">
    <property type="entry name" value="RCK_C"/>
</dbReference>
<dbReference type="InterPro" id="IPR036721">
    <property type="entry name" value="RCK_C_sf"/>
</dbReference>
<proteinExistence type="predicted"/>
<sequence length="215" mass="23651">MTLELLGRIHKELSITGHACYETVLAISELVNRKVQIIRLHWQASTLLKKLDEVTGALGQQIVAQVSERLLDKPSLDSSVRMIDERLTEAIAQVQQLKTLLIQVDSQIHELKLEAIHQDLLVFQRDLTLRSGGIERLIVTRGAAAAHEPLSALPYSASAHVATVFRGPFLLAPADDLLLRPGDIVILIGTQAELDKLTGWFTGQRSLTSSLTQSA</sequence>
<evidence type="ECO:0000313" key="2">
    <source>
        <dbReference type="EMBL" id="QPD04134.1"/>
    </source>
</evidence>
<evidence type="ECO:0000313" key="3">
    <source>
        <dbReference type="Proteomes" id="UP000593737"/>
    </source>
</evidence>
<dbReference type="KEGG" id="nkf:Nkreftii_001908"/>
<dbReference type="Proteomes" id="UP000593737">
    <property type="component" value="Chromosome"/>
</dbReference>
<dbReference type="EMBL" id="CP047423">
    <property type="protein sequence ID" value="QPD04134.1"/>
    <property type="molecule type" value="Genomic_DNA"/>
</dbReference>
<organism evidence="2 3">
    <name type="scientific">Candidatus Nitrospira kreftii</name>
    <dbReference type="NCBI Taxonomy" id="2652173"/>
    <lineage>
        <taxon>Bacteria</taxon>
        <taxon>Pseudomonadati</taxon>
        <taxon>Nitrospirota</taxon>
        <taxon>Nitrospiria</taxon>
        <taxon>Nitrospirales</taxon>
        <taxon>Nitrospiraceae</taxon>
        <taxon>Nitrospira</taxon>
    </lineage>
</organism>
<evidence type="ECO:0000259" key="1">
    <source>
        <dbReference type="PROSITE" id="PS51202"/>
    </source>
</evidence>
<dbReference type="GO" id="GO:0008324">
    <property type="term" value="F:monoatomic cation transmembrane transporter activity"/>
    <property type="evidence" value="ECO:0007669"/>
    <property type="project" value="InterPro"/>
</dbReference>
<dbReference type="Gene3D" id="3.30.70.1450">
    <property type="entry name" value="Regulator of K+ conductance, C-terminal domain"/>
    <property type="match status" value="1"/>
</dbReference>
<accession>A0A7S8FE62</accession>
<dbReference type="GO" id="GO:0006813">
    <property type="term" value="P:potassium ion transport"/>
    <property type="evidence" value="ECO:0007669"/>
    <property type="project" value="InterPro"/>
</dbReference>
<protein>
    <recommendedName>
        <fullName evidence="1">RCK C-terminal domain-containing protein</fullName>
    </recommendedName>
</protein>
<feature type="domain" description="RCK C-terminal" evidence="1">
    <location>
        <begin position="122"/>
        <end position="203"/>
    </location>
</feature>
<reference evidence="2 3" key="1">
    <citation type="journal article" date="2020" name="ISME J.">
        <title>Enrichment and physiological characterization of a novel comammox Nitrospira indicates ammonium inhibition of complete nitrification.</title>
        <authorList>
            <person name="Sakoula D."/>
            <person name="Koch H."/>
            <person name="Frank J."/>
            <person name="Jetten M.S.M."/>
            <person name="van Kessel M.A.H.J."/>
            <person name="Lucker S."/>
        </authorList>
    </citation>
    <scope>NUCLEOTIDE SEQUENCE [LARGE SCALE GENOMIC DNA]</scope>
    <source>
        <strain evidence="2">Comreactor17</strain>
    </source>
</reference>
<gene>
    <name evidence="2" type="ORF">Nkreftii_001908</name>
</gene>
<dbReference type="SUPFAM" id="SSF116726">
    <property type="entry name" value="TrkA C-terminal domain-like"/>
    <property type="match status" value="1"/>
</dbReference>
<name>A0A7S8FE62_9BACT</name>
<dbReference type="PROSITE" id="PS51202">
    <property type="entry name" value="RCK_C"/>
    <property type="match status" value="1"/>
</dbReference>
<dbReference type="AlphaFoldDB" id="A0A7S8FE62"/>
<dbReference type="Pfam" id="PF02080">
    <property type="entry name" value="TrkA_C"/>
    <property type="match status" value="1"/>
</dbReference>